<dbReference type="SUPFAM" id="SSF51120">
    <property type="entry name" value="beta-Roll"/>
    <property type="match status" value="3"/>
</dbReference>
<dbReference type="PANTHER" id="PTHR36842">
    <property type="entry name" value="PROTEIN TOLB HOMOLOG"/>
    <property type="match status" value="1"/>
</dbReference>
<dbReference type="Pfam" id="PF00353">
    <property type="entry name" value="HemolysinCabind"/>
    <property type="match status" value="3"/>
</dbReference>
<keyword evidence="3" id="KW-1185">Reference proteome</keyword>
<proteinExistence type="inferred from homology"/>
<dbReference type="SUPFAM" id="SSF82171">
    <property type="entry name" value="DPP6 N-terminal domain-like"/>
    <property type="match status" value="1"/>
</dbReference>
<sequence length="830" mass="84614">MFLNVQSVFKPTSDLIQKRVSTRADGTEGLGESTDAQFSPDGRFVVFTSDAPDLVPGGTNGKYHVFLKELSTGAVTLLSAAGNTQANGPSNAPKFSHDGRYVVFHSEANNLVTGDGNGARDVFRKDLTTGAITRISTTSNGTELNGSSSGGELSPDGNFLVFRSDAANLGVSSVISPEIFLKNLTTGAVTRITVAADGTSASVSGINAHFSPDGRFLIFESSSSKLVDGDTNNATDIFRKELNTDKAIARISTTADGTEAIGGYSRLAQFSPDGHSIVFESAASNLVAGDDNGVADIFLKNLDTGAITRLSTAADGTQADNSSNEPRFSPDGRYVVFESDATNLVAGDNIGKRDVFLKDLVTGGITRLSTKVDGTDVNSDSYTAQFSPDGRFVTFESEAPNLVANDGNNASDIFLVDLLYKANAAAILDGRFLETTLGVGGASSVSIAWGDGTTSAATPVAGTVSLHHAYATPGRQSTVVTLVEGALTWAVAHSIDLAAGTMARNTAVFDTLSGSAGDDTLSGDAFANILNGGAGHDRLDGGAGADVLSGGAGDDTYVTDGADTIIEAPGGGTDTVIAGASFSLEALAQVENLTASGSAGVSLTGNALANTLTGNAGANRLDGGAGADVLSGGAGDDTYVTDGADTIVELAHGGLDTVIASASLSLAALGEVENLTAAAGTARLALTGNALANALIGNAGANRLSGGAGADRLIGGLGQDSLTGGSGRDVFAFDDRDTAASTRRADTILDFSGRQGDRLDLKAIDANTRKSGDQAFAFIGTKAFSRAGELRYEKTKGATYVYLNTDRDKAAEAVIKLKGALDLHKGWFVL</sequence>
<dbReference type="InterPro" id="IPR011049">
    <property type="entry name" value="Serralysin-like_metalloprot_C"/>
</dbReference>
<dbReference type="EMBL" id="CP102845">
    <property type="protein sequence ID" value="UVF20839.1"/>
    <property type="molecule type" value="Genomic_DNA"/>
</dbReference>
<dbReference type="InterPro" id="IPR011042">
    <property type="entry name" value="6-blade_b-propeller_TolB-like"/>
</dbReference>
<dbReference type="PROSITE" id="PS00330">
    <property type="entry name" value="HEMOLYSIN_CALCIUM"/>
    <property type="match status" value="2"/>
</dbReference>
<name>A0ABY5RX40_9HYPH</name>
<evidence type="ECO:0000256" key="1">
    <source>
        <dbReference type="ARBA" id="ARBA00009820"/>
    </source>
</evidence>
<protein>
    <recommendedName>
        <fullName evidence="4">Calcium-binding protein</fullName>
    </recommendedName>
</protein>
<evidence type="ECO:0000313" key="3">
    <source>
        <dbReference type="Proteomes" id="UP001017257"/>
    </source>
</evidence>
<dbReference type="InterPro" id="IPR011659">
    <property type="entry name" value="WD40"/>
</dbReference>
<accession>A0ABY5RX40</accession>
<evidence type="ECO:0000313" key="2">
    <source>
        <dbReference type="EMBL" id="UVF20839.1"/>
    </source>
</evidence>
<dbReference type="PRINTS" id="PR00313">
    <property type="entry name" value="CABNDNGRPT"/>
</dbReference>
<dbReference type="RefSeq" id="WP_259060504.1">
    <property type="nucleotide sequence ID" value="NZ_CP102845.1"/>
</dbReference>
<reference evidence="2" key="1">
    <citation type="submission" date="2022-08" db="EMBL/GenBank/DDBJ databases">
        <title>Microvirga terrae sp. nov., isolated from soil.</title>
        <authorList>
            <person name="Kim K.H."/>
            <person name="Seo Y.L."/>
            <person name="Kim J.M."/>
            <person name="Lee J.K."/>
            <person name="Han D.M."/>
            <person name="Jeon C.O."/>
        </authorList>
    </citation>
    <scope>NUCLEOTIDE SEQUENCE</scope>
    <source>
        <strain evidence="2">R24</strain>
    </source>
</reference>
<dbReference type="InterPro" id="IPR018511">
    <property type="entry name" value="Hemolysin-typ_Ca-bd_CS"/>
</dbReference>
<organism evidence="2 3">
    <name type="scientific">Microvirga terrae</name>
    <dbReference type="NCBI Taxonomy" id="2740529"/>
    <lineage>
        <taxon>Bacteria</taxon>
        <taxon>Pseudomonadati</taxon>
        <taxon>Pseudomonadota</taxon>
        <taxon>Alphaproteobacteria</taxon>
        <taxon>Hyphomicrobiales</taxon>
        <taxon>Methylobacteriaceae</taxon>
        <taxon>Microvirga</taxon>
    </lineage>
</organism>
<gene>
    <name evidence="2" type="ORF">HPT29_006840</name>
</gene>
<dbReference type="Gene3D" id="2.120.10.30">
    <property type="entry name" value="TolB, C-terminal domain"/>
    <property type="match status" value="1"/>
</dbReference>
<comment type="similarity">
    <text evidence="1">Belongs to the TolB family.</text>
</comment>
<dbReference type="Pfam" id="PF07676">
    <property type="entry name" value="PD40"/>
    <property type="match status" value="2"/>
</dbReference>
<dbReference type="InterPro" id="IPR001343">
    <property type="entry name" value="Hemolysn_Ca-bd"/>
</dbReference>
<dbReference type="PANTHER" id="PTHR36842:SF1">
    <property type="entry name" value="PROTEIN TOLB"/>
    <property type="match status" value="1"/>
</dbReference>
<evidence type="ECO:0008006" key="4">
    <source>
        <dbReference type="Google" id="ProtNLM"/>
    </source>
</evidence>
<dbReference type="Proteomes" id="UP001017257">
    <property type="component" value="Chromosome"/>
</dbReference>
<dbReference type="Gene3D" id="2.150.10.10">
    <property type="entry name" value="Serralysin-like metalloprotease, C-terminal"/>
    <property type="match status" value="2"/>
</dbReference>